<comment type="caution">
    <text evidence="2">The sequence shown here is derived from an EMBL/GenBank/DDBJ whole genome shotgun (WGS) entry which is preliminary data.</text>
</comment>
<organism evidence="2 3">
    <name type="scientific">Streptomyces eurythermus</name>
    <dbReference type="NCBI Taxonomy" id="42237"/>
    <lineage>
        <taxon>Bacteria</taxon>
        <taxon>Bacillati</taxon>
        <taxon>Actinomycetota</taxon>
        <taxon>Actinomycetes</taxon>
        <taxon>Kitasatosporales</taxon>
        <taxon>Streptomycetaceae</taxon>
        <taxon>Streptomyces</taxon>
    </lineage>
</organism>
<dbReference type="EMBL" id="JBICBM010000002">
    <property type="protein sequence ID" value="MFF9880726.1"/>
    <property type="molecule type" value="Genomic_DNA"/>
</dbReference>
<dbReference type="InterPro" id="IPR053146">
    <property type="entry name" value="QDO-like"/>
</dbReference>
<proteinExistence type="predicted"/>
<dbReference type="PANTHER" id="PTHR36440">
    <property type="entry name" value="PUTATIVE (AFU_ORTHOLOGUE AFUA_8G07350)-RELATED"/>
    <property type="match status" value="1"/>
</dbReference>
<evidence type="ECO:0000259" key="1">
    <source>
        <dbReference type="Pfam" id="PF07883"/>
    </source>
</evidence>
<keyword evidence="3" id="KW-1185">Reference proteome</keyword>
<dbReference type="InterPro" id="IPR014710">
    <property type="entry name" value="RmlC-like_jellyroll"/>
</dbReference>
<dbReference type="PANTHER" id="PTHR36440:SF1">
    <property type="entry name" value="PUTATIVE (AFU_ORTHOLOGUE AFUA_8G07350)-RELATED"/>
    <property type="match status" value="1"/>
</dbReference>
<accession>A0ABW6YPG9</accession>
<dbReference type="RefSeq" id="WP_030779953.1">
    <property type="nucleotide sequence ID" value="NZ_JBEYZS010000019.1"/>
</dbReference>
<evidence type="ECO:0000313" key="3">
    <source>
        <dbReference type="Proteomes" id="UP001603418"/>
    </source>
</evidence>
<dbReference type="Pfam" id="PF07883">
    <property type="entry name" value="Cupin_2"/>
    <property type="match status" value="1"/>
</dbReference>
<dbReference type="Gene3D" id="2.60.120.10">
    <property type="entry name" value="Jelly Rolls"/>
    <property type="match status" value="1"/>
</dbReference>
<dbReference type="SUPFAM" id="SSF51182">
    <property type="entry name" value="RmlC-like cupins"/>
    <property type="match status" value="1"/>
</dbReference>
<reference evidence="2 3" key="1">
    <citation type="submission" date="2024-10" db="EMBL/GenBank/DDBJ databases">
        <title>The Natural Products Discovery Center: Release of the First 8490 Sequenced Strains for Exploring Actinobacteria Biosynthetic Diversity.</title>
        <authorList>
            <person name="Kalkreuter E."/>
            <person name="Kautsar S.A."/>
            <person name="Yang D."/>
            <person name="Bader C.D."/>
            <person name="Teijaro C.N."/>
            <person name="Fluegel L."/>
            <person name="Davis C.M."/>
            <person name="Simpson J.R."/>
            <person name="Lauterbach L."/>
            <person name="Steele A.D."/>
            <person name="Gui C."/>
            <person name="Meng S."/>
            <person name="Li G."/>
            <person name="Viehrig K."/>
            <person name="Ye F."/>
            <person name="Su P."/>
            <person name="Kiefer A.F."/>
            <person name="Nichols A."/>
            <person name="Cepeda A.J."/>
            <person name="Yan W."/>
            <person name="Fan B."/>
            <person name="Jiang Y."/>
            <person name="Adhikari A."/>
            <person name="Zheng C.-J."/>
            <person name="Schuster L."/>
            <person name="Cowan T.M."/>
            <person name="Smanski M.J."/>
            <person name="Chevrette M.G."/>
            <person name="De Carvalho L.P.S."/>
            <person name="Shen B."/>
        </authorList>
    </citation>
    <scope>NUCLEOTIDE SEQUENCE [LARGE SCALE GENOMIC DNA]</scope>
    <source>
        <strain evidence="2 3">NPDC013366</strain>
    </source>
</reference>
<dbReference type="Proteomes" id="UP001603418">
    <property type="component" value="Unassembled WGS sequence"/>
</dbReference>
<feature type="domain" description="Cupin type-2" evidence="1">
    <location>
        <begin position="49"/>
        <end position="95"/>
    </location>
</feature>
<dbReference type="InterPro" id="IPR011051">
    <property type="entry name" value="RmlC_Cupin_sf"/>
</dbReference>
<gene>
    <name evidence="2" type="ORF">ACF1HC_03765</name>
</gene>
<dbReference type="InterPro" id="IPR013096">
    <property type="entry name" value="Cupin_2"/>
</dbReference>
<evidence type="ECO:0000313" key="2">
    <source>
        <dbReference type="EMBL" id="MFF9880726.1"/>
    </source>
</evidence>
<protein>
    <submittedName>
        <fullName evidence="2">Cupin domain-containing protein</fullName>
    </submittedName>
</protein>
<sequence length="162" mass="17543">MAYDRFLLLDTGEARPGRVPLPPAYAVKATTADTEGRFSLLEVVLDRPVPRHTHHLADESVYVLEGELLVTIGDRTHTLGPGGFTLLPRGIPHALSPGAGGPPRVLQISSPGGWECFVEDMVEAGPRLMADGRLDPARLNRIAGRHGITYEEDARQGPEPRP</sequence>
<name>A0ABW6YPG9_9ACTN</name>